<dbReference type="EMBL" id="JAUEPS010000134">
    <property type="protein sequence ID" value="KAK0436037.1"/>
    <property type="molecule type" value="Genomic_DNA"/>
</dbReference>
<name>A0AA39MIX2_ARMTA</name>
<comment type="caution">
    <text evidence="1">The sequence shown here is derived from an EMBL/GenBank/DDBJ whole genome shotgun (WGS) entry which is preliminary data.</text>
</comment>
<dbReference type="GeneID" id="85362234"/>
<keyword evidence="2" id="KW-1185">Reference proteome</keyword>
<gene>
    <name evidence="1" type="ORF">EV420DRAFT_1652757</name>
</gene>
<dbReference type="AlphaFoldDB" id="A0AA39MIX2"/>
<evidence type="ECO:0000313" key="1">
    <source>
        <dbReference type="EMBL" id="KAK0436037.1"/>
    </source>
</evidence>
<dbReference type="Proteomes" id="UP001175211">
    <property type="component" value="Unassembled WGS sequence"/>
</dbReference>
<dbReference type="RefSeq" id="XP_060322144.1">
    <property type="nucleotide sequence ID" value="XM_060478686.1"/>
</dbReference>
<evidence type="ECO:0000313" key="2">
    <source>
        <dbReference type="Proteomes" id="UP001175211"/>
    </source>
</evidence>
<proteinExistence type="predicted"/>
<sequence>MSREDRSLVEELFTDGFAQVLVCTGTCQSASPCGRRERNPDLQSGQGTICFRRMRSKRLDLQDLSKLNQNQSIESQFVSRKLVGNLNAEIVLGTIRNCNTWLRIHLSFRANTSLGGFIRTLPLDSKIPQNRSHNERVSIRWPTDWFYSSRFSSLLALVLPLSYPPGHLLPIFELIFNELFWLLYASTMLARSMVVDLLIAFTCLFRLGFLTSTTITASSSLSSTRCFFGPKLSESFDIELAQFQNGSINEEL</sequence>
<protein>
    <submittedName>
        <fullName evidence="1">Uncharacterized protein</fullName>
    </submittedName>
</protein>
<reference evidence="1" key="1">
    <citation type="submission" date="2023-06" db="EMBL/GenBank/DDBJ databases">
        <authorList>
            <consortium name="Lawrence Berkeley National Laboratory"/>
            <person name="Ahrendt S."/>
            <person name="Sahu N."/>
            <person name="Indic B."/>
            <person name="Wong-Bajracharya J."/>
            <person name="Merenyi Z."/>
            <person name="Ke H.-M."/>
            <person name="Monk M."/>
            <person name="Kocsube S."/>
            <person name="Drula E."/>
            <person name="Lipzen A."/>
            <person name="Balint B."/>
            <person name="Henrissat B."/>
            <person name="Andreopoulos B."/>
            <person name="Martin F.M."/>
            <person name="Harder C.B."/>
            <person name="Rigling D."/>
            <person name="Ford K.L."/>
            <person name="Foster G.D."/>
            <person name="Pangilinan J."/>
            <person name="Papanicolaou A."/>
            <person name="Barry K."/>
            <person name="LaButti K."/>
            <person name="Viragh M."/>
            <person name="Koriabine M."/>
            <person name="Yan M."/>
            <person name="Riley R."/>
            <person name="Champramary S."/>
            <person name="Plett K.L."/>
            <person name="Tsai I.J."/>
            <person name="Slot J."/>
            <person name="Sipos G."/>
            <person name="Plett J."/>
            <person name="Nagy L.G."/>
            <person name="Grigoriev I.V."/>
        </authorList>
    </citation>
    <scope>NUCLEOTIDE SEQUENCE</scope>
    <source>
        <strain evidence="1">CCBAS 213</strain>
    </source>
</reference>
<organism evidence="1 2">
    <name type="scientific">Armillaria tabescens</name>
    <name type="common">Ringless honey mushroom</name>
    <name type="synonym">Agaricus tabescens</name>
    <dbReference type="NCBI Taxonomy" id="1929756"/>
    <lineage>
        <taxon>Eukaryota</taxon>
        <taxon>Fungi</taxon>
        <taxon>Dikarya</taxon>
        <taxon>Basidiomycota</taxon>
        <taxon>Agaricomycotina</taxon>
        <taxon>Agaricomycetes</taxon>
        <taxon>Agaricomycetidae</taxon>
        <taxon>Agaricales</taxon>
        <taxon>Marasmiineae</taxon>
        <taxon>Physalacriaceae</taxon>
        <taxon>Desarmillaria</taxon>
    </lineage>
</organism>
<accession>A0AA39MIX2</accession>